<keyword evidence="1" id="KW-1133">Transmembrane helix</keyword>
<evidence type="ECO:0000313" key="2">
    <source>
        <dbReference type="EMBL" id="MDO6963062.1"/>
    </source>
</evidence>
<comment type="caution">
    <text evidence="2">The sequence shown here is derived from an EMBL/GenBank/DDBJ whole genome shotgun (WGS) entry which is preliminary data.</text>
</comment>
<dbReference type="Proteomes" id="UP001174932">
    <property type="component" value="Unassembled WGS sequence"/>
</dbReference>
<feature type="transmembrane region" description="Helical" evidence="1">
    <location>
        <begin position="348"/>
        <end position="366"/>
    </location>
</feature>
<protein>
    <submittedName>
        <fullName evidence="2">DUF4436 family protein</fullName>
    </submittedName>
</protein>
<keyword evidence="3" id="KW-1185">Reference proteome</keyword>
<gene>
    <name evidence="2" type="ORF">Q4481_03780</name>
</gene>
<reference evidence="2" key="1">
    <citation type="journal article" date="2015" name="Int. J. Syst. Evol. Microbiol.">
        <title>Rhizobium alvei sp. nov., isolated from a freshwater river.</title>
        <authorList>
            <person name="Sheu S.Y."/>
            <person name="Huang H.W."/>
            <person name="Young C.C."/>
            <person name="Chen W.M."/>
        </authorList>
    </citation>
    <scope>NUCLEOTIDE SEQUENCE</scope>
    <source>
        <strain evidence="2">TNR-22</strain>
    </source>
</reference>
<evidence type="ECO:0000256" key="1">
    <source>
        <dbReference type="SAM" id="Phobius"/>
    </source>
</evidence>
<dbReference type="RefSeq" id="WP_304374952.1">
    <property type="nucleotide sequence ID" value="NZ_JAUOZU010000003.1"/>
</dbReference>
<dbReference type="Pfam" id="PF14494">
    <property type="entry name" value="DUF4436"/>
    <property type="match status" value="1"/>
</dbReference>
<feature type="transmembrane region" description="Helical" evidence="1">
    <location>
        <begin position="310"/>
        <end position="328"/>
    </location>
</feature>
<keyword evidence="1" id="KW-0472">Membrane</keyword>
<proteinExistence type="predicted"/>
<feature type="transmembrane region" description="Helical" evidence="1">
    <location>
        <begin position="105"/>
        <end position="127"/>
    </location>
</feature>
<organism evidence="2 3">
    <name type="scientific">Rhizobium alvei</name>
    <dbReference type="NCBI Taxonomy" id="1132659"/>
    <lineage>
        <taxon>Bacteria</taxon>
        <taxon>Pseudomonadati</taxon>
        <taxon>Pseudomonadota</taxon>
        <taxon>Alphaproteobacteria</taxon>
        <taxon>Hyphomicrobiales</taxon>
        <taxon>Rhizobiaceae</taxon>
        <taxon>Rhizobium/Agrobacterium group</taxon>
        <taxon>Rhizobium</taxon>
    </lineage>
</organism>
<accession>A0ABT8YHA9</accession>
<sequence length="377" mass="41587">MSQVGESNRYISLFERTFEHYWSTAQDVPLSRHVPQLLQRLKEKLHAEGQPPQRIDAELRLAEDGARIAETIVTLRHGGAIEPQTPGLPAPAAGPKTTSRKARTVLLFVLTFISVVAYCGVNIMFAFEHRHVPVSIPSNAPATALTIDIAVADFNNGKLVLHLLPIGGEFVGKDGKLSKDISLKVEGGDGFVEHTFLANTVLPPMAATIEIDSGDILNYPFDQYRAELDIEASVDNHPIPMRTVLDDIPHNLTVTMVEDASNQKDVGDILTLSRSGIELFVIGLSVFSVIVVTLCSLWVAIHVMLHNRDFNFEVLVWIAALLFVIPTMRDALPGNPPYGSAIDFMVYFWLQAAVAMATIVLVWAWVRRAEETVHRAV</sequence>
<keyword evidence="1" id="KW-0812">Transmembrane</keyword>
<name>A0ABT8YHA9_9HYPH</name>
<evidence type="ECO:0000313" key="3">
    <source>
        <dbReference type="Proteomes" id="UP001174932"/>
    </source>
</evidence>
<dbReference type="InterPro" id="IPR027948">
    <property type="entry name" value="DUF4436"/>
</dbReference>
<reference evidence="2" key="2">
    <citation type="submission" date="2023-07" db="EMBL/GenBank/DDBJ databases">
        <authorList>
            <person name="Shen H."/>
        </authorList>
    </citation>
    <scope>NUCLEOTIDE SEQUENCE</scope>
    <source>
        <strain evidence="2">TNR-22</strain>
    </source>
</reference>
<feature type="transmembrane region" description="Helical" evidence="1">
    <location>
        <begin position="279"/>
        <end position="303"/>
    </location>
</feature>
<dbReference type="EMBL" id="JAUOZU010000003">
    <property type="protein sequence ID" value="MDO6963062.1"/>
    <property type="molecule type" value="Genomic_DNA"/>
</dbReference>